<accession>A0ABD2KPR6</accession>
<evidence type="ECO:0000313" key="2">
    <source>
        <dbReference type="EMBL" id="KAL3104955.1"/>
    </source>
</evidence>
<dbReference type="PROSITE" id="PS50144">
    <property type="entry name" value="MATH"/>
    <property type="match status" value="1"/>
</dbReference>
<proteinExistence type="predicted"/>
<reference evidence="2 3" key="1">
    <citation type="submission" date="2024-10" db="EMBL/GenBank/DDBJ databases">
        <authorList>
            <person name="Kim D."/>
        </authorList>
    </citation>
    <scope>NUCLEOTIDE SEQUENCE [LARGE SCALE GENOMIC DNA]</scope>
    <source>
        <strain evidence="2">BH-2024</strain>
    </source>
</reference>
<protein>
    <recommendedName>
        <fullName evidence="1">MATH domain-containing protein</fullName>
    </recommendedName>
</protein>
<feature type="domain" description="MATH" evidence="1">
    <location>
        <begin position="1"/>
        <end position="72"/>
    </location>
</feature>
<organism evidence="2 3">
    <name type="scientific">Heterodera trifolii</name>
    <dbReference type="NCBI Taxonomy" id="157864"/>
    <lineage>
        <taxon>Eukaryota</taxon>
        <taxon>Metazoa</taxon>
        <taxon>Ecdysozoa</taxon>
        <taxon>Nematoda</taxon>
        <taxon>Chromadorea</taxon>
        <taxon>Rhabditida</taxon>
        <taxon>Tylenchina</taxon>
        <taxon>Tylenchomorpha</taxon>
        <taxon>Tylenchoidea</taxon>
        <taxon>Heteroderidae</taxon>
        <taxon>Heteroderinae</taxon>
        <taxon>Heterodera</taxon>
    </lineage>
</organism>
<name>A0ABD2KPR6_9BILA</name>
<dbReference type="Gene3D" id="2.60.210.10">
    <property type="entry name" value="Apoptosis, Tumor Necrosis Factor Receptor Associated Protein 2, Chain A"/>
    <property type="match status" value="1"/>
</dbReference>
<dbReference type="InterPro" id="IPR008974">
    <property type="entry name" value="TRAF-like"/>
</dbReference>
<evidence type="ECO:0000259" key="1">
    <source>
        <dbReference type="PROSITE" id="PS50144"/>
    </source>
</evidence>
<sequence>MNVGNWSCKCSANLRIVSQKNGTEDLTKNIDRVFNNKENSWGFKNFITFTDLMTNSDEELYDSEEAKVTLAIDLTVKEERGIKRKLTMNKPIQSLINHSVELTI</sequence>
<comment type="caution">
    <text evidence="2">The sequence shown here is derived from an EMBL/GenBank/DDBJ whole genome shotgun (WGS) entry which is preliminary data.</text>
</comment>
<dbReference type="InterPro" id="IPR002083">
    <property type="entry name" value="MATH/TRAF_dom"/>
</dbReference>
<dbReference type="AlphaFoldDB" id="A0ABD2KPR6"/>
<keyword evidence="3" id="KW-1185">Reference proteome</keyword>
<dbReference type="EMBL" id="JBICBT010000693">
    <property type="protein sequence ID" value="KAL3104955.1"/>
    <property type="molecule type" value="Genomic_DNA"/>
</dbReference>
<gene>
    <name evidence="2" type="ORF">niasHT_028487</name>
</gene>
<dbReference type="SUPFAM" id="SSF49599">
    <property type="entry name" value="TRAF domain-like"/>
    <property type="match status" value="1"/>
</dbReference>
<dbReference type="Proteomes" id="UP001620626">
    <property type="component" value="Unassembled WGS sequence"/>
</dbReference>
<dbReference type="Pfam" id="PF22486">
    <property type="entry name" value="MATH_2"/>
    <property type="match status" value="1"/>
</dbReference>
<evidence type="ECO:0000313" key="3">
    <source>
        <dbReference type="Proteomes" id="UP001620626"/>
    </source>
</evidence>